<dbReference type="EMBL" id="KN847042">
    <property type="protein sequence ID" value="KIW28879.1"/>
    <property type="molecule type" value="Genomic_DNA"/>
</dbReference>
<evidence type="ECO:0000313" key="4">
    <source>
        <dbReference type="EMBL" id="KIW28879.1"/>
    </source>
</evidence>
<feature type="region of interest" description="Disordered" evidence="2">
    <location>
        <begin position="349"/>
        <end position="372"/>
    </location>
</feature>
<evidence type="ECO:0000256" key="2">
    <source>
        <dbReference type="SAM" id="MobiDB-lite"/>
    </source>
</evidence>
<dbReference type="Proteomes" id="UP000054466">
    <property type="component" value="Unassembled WGS sequence"/>
</dbReference>
<dbReference type="PROSITE" id="PS00028">
    <property type="entry name" value="ZINC_FINGER_C2H2_1"/>
    <property type="match status" value="1"/>
</dbReference>
<dbReference type="SMART" id="SM00355">
    <property type="entry name" value="ZnF_C2H2"/>
    <property type="match status" value="2"/>
</dbReference>
<dbReference type="HOGENOM" id="CLU_578703_0_0_1"/>
<dbReference type="GeneID" id="27343928"/>
<name>A0A0D2CZ79_9EURO</name>
<keyword evidence="1" id="KW-0479">Metal-binding</keyword>
<evidence type="ECO:0000259" key="3">
    <source>
        <dbReference type="PROSITE" id="PS50157"/>
    </source>
</evidence>
<evidence type="ECO:0000313" key="5">
    <source>
        <dbReference type="Proteomes" id="UP000054466"/>
    </source>
</evidence>
<dbReference type="OrthoDB" id="10457440at2759"/>
<accession>A0A0D2CZ79</accession>
<gene>
    <name evidence="4" type="ORF">PV07_04734</name>
</gene>
<sequence>MAENRLKIRFVSPGRNTQPPRARTYSSSHSNSRPTLFTCSETYPSKRNQHIRDGGGLDPWRFLETIELRLNELERRMPFRSFAAMIDSFFERLDRLETPPENSQMNNFPSNDELHLLSRAAMRLSALEKREGIFYNFVATLKQSKKYRCPDEHCTNLYDKPELRKHFMQRHHPLSTLMEKEVCRPCGEVFRSPQGLQNHEKRDHNSDPKVRIEPYLRWFLQSDAENAYMALLSPDTRLDDTRKPKTSLKYDSVRGIGMETALSTGKRSKKRKATQLDITDLSGQQSLGYGDLPENVSTRANMDEVIDGPHQKATAGHNLLDVEGGATQITHLNSQDDLGEGMFRAPESRQAVVHDDAVRTEETPNRSATQSHQISVEFSVDELYSNMVHQMDFEDFIPFAEGATNSNDEALTTFGSSYAPCTLTFNDQEGPGLSYDNDSGHCPPTVSEMYDSLLNELFSEASSGNPVRTEFI</sequence>
<feature type="region of interest" description="Disordered" evidence="2">
    <location>
        <begin position="12"/>
        <end position="40"/>
    </location>
</feature>
<organism evidence="4 5">
    <name type="scientific">Cladophialophora immunda</name>
    <dbReference type="NCBI Taxonomy" id="569365"/>
    <lineage>
        <taxon>Eukaryota</taxon>
        <taxon>Fungi</taxon>
        <taxon>Dikarya</taxon>
        <taxon>Ascomycota</taxon>
        <taxon>Pezizomycotina</taxon>
        <taxon>Eurotiomycetes</taxon>
        <taxon>Chaetothyriomycetidae</taxon>
        <taxon>Chaetothyriales</taxon>
        <taxon>Herpotrichiellaceae</taxon>
        <taxon>Cladophialophora</taxon>
    </lineage>
</organism>
<dbReference type="Gene3D" id="3.30.160.60">
    <property type="entry name" value="Classic Zinc Finger"/>
    <property type="match status" value="1"/>
</dbReference>
<dbReference type="GO" id="GO:0008270">
    <property type="term" value="F:zinc ion binding"/>
    <property type="evidence" value="ECO:0007669"/>
    <property type="project" value="UniProtKB-KW"/>
</dbReference>
<proteinExistence type="predicted"/>
<keyword evidence="1" id="KW-0863">Zinc-finger</keyword>
<dbReference type="AlphaFoldDB" id="A0A0D2CZ79"/>
<dbReference type="VEuPathDB" id="FungiDB:PV07_04734"/>
<dbReference type="RefSeq" id="XP_016249095.1">
    <property type="nucleotide sequence ID" value="XM_016391576.1"/>
</dbReference>
<feature type="compositionally biased region" description="Polar residues" evidence="2">
    <location>
        <begin position="14"/>
        <end position="40"/>
    </location>
</feature>
<dbReference type="InterPro" id="IPR013087">
    <property type="entry name" value="Znf_C2H2_type"/>
</dbReference>
<feature type="compositionally biased region" description="Basic and acidic residues" evidence="2">
    <location>
        <begin position="352"/>
        <end position="364"/>
    </location>
</feature>
<keyword evidence="1" id="KW-0862">Zinc</keyword>
<dbReference type="PROSITE" id="PS50157">
    <property type="entry name" value="ZINC_FINGER_C2H2_2"/>
    <property type="match status" value="1"/>
</dbReference>
<reference evidence="4 5" key="1">
    <citation type="submission" date="2015-01" db="EMBL/GenBank/DDBJ databases">
        <title>The Genome Sequence of Cladophialophora immunda CBS83496.</title>
        <authorList>
            <consortium name="The Broad Institute Genomics Platform"/>
            <person name="Cuomo C."/>
            <person name="de Hoog S."/>
            <person name="Gorbushina A."/>
            <person name="Stielow B."/>
            <person name="Teixiera M."/>
            <person name="Abouelleil A."/>
            <person name="Chapman S.B."/>
            <person name="Priest M."/>
            <person name="Young S.K."/>
            <person name="Wortman J."/>
            <person name="Nusbaum C."/>
            <person name="Birren B."/>
        </authorList>
    </citation>
    <scope>NUCLEOTIDE SEQUENCE [LARGE SCALE GENOMIC DNA]</scope>
    <source>
        <strain evidence="4 5">CBS 83496</strain>
    </source>
</reference>
<evidence type="ECO:0000256" key="1">
    <source>
        <dbReference type="PROSITE-ProRule" id="PRU00042"/>
    </source>
</evidence>
<protein>
    <recommendedName>
        <fullName evidence="3">C2H2-type domain-containing protein</fullName>
    </recommendedName>
</protein>
<keyword evidence="5" id="KW-1185">Reference proteome</keyword>
<feature type="domain" description="C2H2-type" evidence="3">
    <location>
        <begin position="181"/>
        <end position="209"/>
    </location>
</feature>